<name>G3EI47_9POXV</name>
<proteinExistence type="inferred from homology"/>
<dbReference type="EMBL" id="HQ849551">
    <property type="protein sequence ID" value="AEN03744.1"/>
    <property type="molecule type" value="Genomic_DNA"/>
</dbReference>
<evidence type="ECO:0000256" key="3">
    <source>
        <dbReference type="ARBA" id="ARBA00034877"/>
    </source>
</evidence>
<gene>
    <name evidence="4" type="ORF">YKV155</name>
</gene>
<sequence length="333" mass="37971">MIDSTPFIVNNVKEFINKSNEFDYIKSRLCIESTKKNTCRDLEQINVCDVLYHNNVIADIPYFDDAVSNKWNSIYNTRLYRVSRFGTLIDARNNDGIIYNFNVRNNIVNIIISLDDKSISKIISQDNTESKITTILKPSSAVILSIGSSFIIKGNSKLLIIIYDDCVNEAPLLKCFSADDVIISRHKRLHDELPNDNWFKFYICLTSDHCSKLYIVVNGAIIHAKADKKTHSVISHNYIDNDKINDECNCCYSETPIKILSKDELLTKSSCEFNRHCITVNIDNIGTLYSSILGKYDKEMINIVFSVSTYLINDRDNIAGRGNGYYIYGIATK</sequence>
<evidence type="ECO:0000256" key="2">
    <source>
        <dbReference type="ARBA" id="ARBA00034781"/>
    </source>
</evidence>
<reference evidence="4 5" key="1">
    <citation type="journal article" date="2011" name="J. Virol.">
        <title>The genome of yoka poxvirus.</title>
        <authorList>
            <person name="Zhao G."/>
            <person name="Droit L."/>
            <person name="Tesh R.B."/>
            <person name="Popov V.L."/>
            <person name="Little N.S."/>
            <person name="Upton C."/>
            <person name="Virgin H.W."/>
            <person name="Wang D."/>
        </authorList>
    </citation>
    <scope>NUCLEOTIDE SEQUENCE [LARGE SCALE GENOMIC DNA]</scope>
    <source>
        <strain evidence="4">DakArB 4268</strain>
    </source>
</reference>
<keyword evidence="1" id="KW-0244">Early protein</keyword>
<protein>
    <recommendedName>
        <fullName evidence="3">Protein OPG181</fullName>
    </recommendedName>
</protein>
<evidence type="ECO:0000313" key="4">
    <source>
        <dbReference type="EMBL" id="AEN03744.1"/>
    </source>
</evidence>
<dbReference type="InterPro" id="IPR007032">
    <property type="entry name" value="Poxvirus_A51"/>
</dbReference>
<dbReference type="Proteomes" id="UP000164653">
    <property type="component" value="Segment"/>
</dbReference>
<dbReference type="GeneID" id="11107290"/>
<comment type="similarity">
    <text evidence="2">Belongs to the orthopoxvirus OPG181 family.</text>
</comment>
<evidence type="ECO:0000313" key="5">
    <source>
        <dbReference type="Proteomes" id="UP000164653"/>
    </source>
</evidence>
<accession>G3EI47</accession>
<dbReference type="OrthoDB" id="4972at10239"/>
<keyword evidence="5" id="KW-1185">Reference proteome</keyword>
<organism evidence="4 5">
    <name type="scientific">Yokapox virus</name>
    <dbReference type="NCBI Taxonomy" id="1076255"/>
    <lineage>
        <taxon>Viruses</taxon>
        <taxon>Varidnaviria</taxon>
        <taxon>Bamfordvirae</taxon>
        <taxon>Nucleocytoviricota</taxon>
        <taxon>Pokkesviricetes</taxon>
        <taxon>Chitovirales</taxon>
        <taxon>Poxviridae</taxon>
        <taxon>Chordopoxvirinae</taxon>
        <taxon>Centapoxvirus</taxon>
        <taxon>Centapoxvirus yokapox</taxon>
    </lineage>
</organism>
<dbReference type="RefSeq" id="YP_004821508.1">
    <property type="nucleotide sequence ID" value="NC_015960.1"/>
</dbReference>
<dbReference type="KEGG" id="vg:11107290"/>
<dbReference type="Pfam" id="PF04948">
    <property type="entry name" value="Pox_A51"/>
    <property type="match status" value="1"/>
</dbReference>
<evidence type="ECO:0000256" key="1">
    <source>
        <dbReference type="ARBA" id="ARBA00022518"/>
    </source>
</evidence>